<dbReference type="PROSITE" id="PS00138">
    <property type="entry name" value="SUBTILASE_SER"/>
    <property type="match status" value="1"/>
</dbReference>
<keyword evidence="3 5" id="KW-0378">Hydrolase</keyword>
<dbReference type="InterPro" id="IPR036852">
    <property type="entry name" value="Peptidase_S8/S53_dom_sf"/>
</dbReference>
<dbReference type="EMBL" id="VBOY01000178">
    <property type="protein sequence ID" value="TMQ61372.1"/>
    <property type="molecule type" value="Genomic_DNA"/>
</dbReference>
<accession>A0A538TCJ7</accession>
<feature type="domain" description="Peptidase S8/S53" evidence="7">
    <location>
        <begin position="189"/>
        <end position="496"/>
    </location>
</feature>
<feature type="active site" description="Charge relay system" evidence="5">
    <location>
        <position position="281"/>
    </location>
</feature>
<dbReference type="InterPro" id="IPR022398">
    <property type="entry name" value="Peptidase_S8_His-AS"/>
</dbReference>
<name>A0A538TCJ7_UNCEI</name>
<comment type="similarity">
    <text evidence="1 5 6">Belongs to the peptidase S8 family.</text>
</comment>
<evidence type="ECO:0000256" key="3">
    <source>
        <dbReference type="ARBA" id="ARBA00022801"/>
    </source>
</evidence>
<reference evidence="8 9" key="1">
    <citation type="journal article" date="2019" name="Nat. Microbiol.">
        <title>Mediterranean grassland soil C-N compound turnover is dependent on rainfall and depth, and is mediated by genomically divergent microorganisms.</title>
        <authorList>
            <person name="Diamond S."/>
            <person name="Andeer P.F."/>
            <person name="Li Z."/>
            <person name="Crits-Christoph A."/>
            <person name="Burstein D."/>
            <person name="Anantharaman K."/>
            <person name="Lane K.R."/>
            <person name="Thomas B.C."/>
            <person name="Pan C."/>
            <person name="Northen T.R."/>
            <person name="Banfield J.F."/>
        </authorList>
    </citation>
    <scope>NUCLEOTIDE SEQUENCE [LARGE SCALE GENOMIC DNA]</scope>
    <source>
        <strain evidence="8">WS_8</strain>
    </source>
</reference>
<dbReference type="Proteomes" id="UP000316609">
    <property type="component" value="Unassembled WGS sequence"/>
</dbReference>
<dbReference type="SUPFAM" id="SSF52743">
    <property type="entry name" value="Subtilisin-like"/>
    <property type="match status" value="1"/>
</dbReference>
<keyword evidence="2 5" id="KW-0645">Protease</keyword>
<dbReference type="PROSITE" id="PS51892">
    <property type="entry name" value="SUBTILASE"/>
    <property type="match status" value="1"/>
</dbReference>
<dbReference type="PANTHER" id="PTHR43806:SF11">
    <property type="entry name" value="CEREVISIN-RELATED"/>
    <property type="match status" value="1"/>
</dbReference>
<comment type="caution">
    <text evidence="8">The sequence shown here is derived from an EMBL/GenBank/DDBJ whole genome shotgun (WGS) entry which is preliminary data.</text>
</comment>
<dbReference type="Gene3D" id="3.40.50.200">
    <property type="entry name" value="Peptidase S8/S53 domain"/>
    <property type="match status" value="1"/>
</dbReference>
<evidence type="ECO:0000256" key="4">
    <source>
        <dbReference type="ARBA" id="ARBA00022825"/>
    </source>
</evidence>
<evidence type="ECO:0000256" key="1">
    <source>
        <dbReference type="ARBA" id="ARBA00011073"/>
    </source>
</evidence>
<gene>
    <name evidence="8" type="ORF">E6K78_12875</name>
</gene>
<dbReference type="InterPro" id="IPR023828">
    <property type="entry name" value="Peptidase_S8_Ser-AS"/>
</dbReference>
<evidence type="ECO:0000256" key="5">
    <source>
        <dbReference type="PROSITE-ProRule" id="PRU01240"/>
    </source>
</evidence>
<dbReference type="Gene3D" id="2.60.40.4070">
    <property type="match status" value="1"/>
</dbReference>
<proteinExistence type="inferred from homology"/>
<evidence type="ECO:0000313" key="8">
    <source>
        <dbReference type="EMBL" id="TMQ61372.1"/>
    </source>
</evidence>
<organism evidence="8 9">
    <name type="scientific">Eiseniibacteriota bacterium</name>
    <dbReference type="NCBI Taxonomy" id="2212470"/>
    <lineage>
        <taxon>Bacteria</taxon>
        <taxon>Candidatus Eiseniibacteriota</taxon>
    </lineage>
</organism>
<dbReference type="Pfam" id="PF00082">
    <property type="entry name" value="Peptidase_S8"/>
    <property type="match status" value="1"/>
</dbReference>
<dbReference type="GO" id="GO:0004252">
    <property type="term" value="F:serine-type endopeptidase activity"/>
    <property type="evidence" value="ECO:0007669"/>
    <property type="project" value="UniProtKB-UniRule"/>
</dbReference>
<feature type="active site" description="Charge relay system" evidence="5">
    <location>
        <position position="450"/>
    </location>
</feature>
<dbReference type="PRINTS" id="PR00723">
    <property type="entry name" value="SUBTILISIN"/>
</dbReference>
<dbReference type="PROSITE" id="PS00136">
    <property type="entry name" value="SUBTILASE_ASP"/>
    <property type="match status" value="1"/>
</dbReference>
<evidence type="ECO:0000259" key="7">
    <source>
        <dbReference type="Pfam" id="PF00082"/>
    </source>
</evidence>
<dbReference type="PROSITE" id="PS00137">
    <property type="entry name" value="SUBTILASE_HIS"/>
    <property type="match status" value="1"/>
</dbReference>
<dbReference type="InterPro" id="IPR015500">
    <property type="entry name" value="Peptidase_S8_subtilisin-rel"/>
</dbReference>
<dbReference type="AlphaFoldDB" id="A0A538TCJ7"/>
<evidence type="ECO:0000256" key="6">
    <source>
        <dbReference type="RuleBase" id="RU003355"/>
    </source>
</evidence>
<dbReference type="PANTHER" id="PTHR43806">
    <property type="entry name" value="PEPTIDASE S8"/>
    <property type="match status" value="1"/>
</dbReference>
<dbReference type="InterPro" id="IPR000209">
    <property type="entry name" value="Peptidase_S8/S53_dom"/>
</dbReference>
<dbReference type="GO" id="GO:0006508">
    <property type="term" value="P:proteolysis"/>
    <property type="evidence" value="ECO:0007669"/>
    <property type="project" value="UniProtKB-KW"/>
</dbReference>
<dbReference type="InterPro" id="IPR023827">
    <property type="entry name" value="Peptidase_S8_Asp-AS"/>
</dbReference>
<sequence length="607" mass="63135">MRAPLRAWSRVAQTVVLSLSIVSPWGALARAEFIKRVPLATAPSFVGYVPDQLVVVFTPDARRRLVVDARSGRPVVNLPSVQGALDAVGALELTREFAQAAGSRFPDLTGHYEVRIPLGADLDAAIATLERDPNVDHVEKIGIHTLDATPNDTYYRYGTSTFPYDQWHYWDSNGIDADLAWNIETGSPNVVVAILDSGVKYAHSDLGTLANPPSPTNPSTDGNIWVNAGEIPGNGIDDDGDGYVDDVIGWDFVTAAGGGGVTCLDVDCAGADNDPNDGTGHGTHVAGTVAAITNNARAVAGCNLMCLRIGYYAKYQGVNTGIVQMDWAAQAMNYVADQKAAGVNVAAINCSWGSSNSGGISAAATNLLAHDVMIVNSAGNSNSTVPPYLPTVPGVMSVAATDSFGAKASFSNHGSWVTISAPGVDVMSTYHDPTDPDPTHMYVGVLSGTSMSSPHCCGVAALLESYNPSLTRTDKFNLMVSTAVVPPGFPSDMGAGIVNAYQALLAAPAPVAVGDAAPQAARLALRARPNPSRGRTDFAVDGPAGATALVDIVDMGGRRVRQLALAVGGNARWDGTDAAGRRVPIGLYLAIARCGRASVTTKLAVLP</sequence>
<protein>
    <recommendedName>
        <fullName evidence="7">Peptidase S8/S53 domain-containing protein</fullName>
    </recommendedName>
</protein>
<feature type="active site" description="Charge relay system" evidence="5">
    <location>
        <position position="196"/>
    </location>
</feature>
<evidence type="ECO:0000256" key="2">
    <source>
        <dbReference type="ARBA" id="ARBA00022670"/>
    </source>
</evidence>
<keyword evidence="4 5" id="KW-0720">Serine protease</keyword>
<dbReference type="InterPro" id="IPR050131">
    <property type="entry name" value="Peptidase_S8_subtilisin-like"/>
</dbReference>
<evidence type="ECO:0000313" key="9">
    <source>
        <dbReference type="Proteomes" id="UP000316609"/>
    </source>
</evidence>